<protein>
    <submittedName>
        <fullName evidence="2">Protein containing L,D-transpeptidase catalytic domain</fullName>
    </submittedName>
</protein>
<dbReference type="Pfam" id="PF13645">
    <property type="entry name" value="YkuD_2"/>
    <property type="match status" value="1"/>
</dbReference>
<dbReference type="Proteomes" id="UP000053091">
    <property type="component" value="Unassembled WGS sequence"/>
</dbReference>
<feature type="signal peptide" evidence="1">
    <location>
        <begin position="1"/>
        <end position="29"/>
    </location>
</feature>
<dbReference type="EMBL" id="DF968182">
    <property type="protein sequence ID" value="GAP43563.1"/>
    <property type="molecule type" value="Genomic_DNA"/>
</dbReference>
<dbReference type="InterPro" id="IPR005490">
    <property type="entry name" value="LD_TPept_cat_dom"/>
</dbReference>
<dbReference type="CDD" id="cd16913">
    <property type="entry name" value="YkuD_like"/>
    <property type="match status" value="1"/>
</dbReference>
<evidence type="ECO:0000313" key="3">
    <source>
        <dbReference type="Proteomes" id="UP000053091"/>
    </source>
</evidence>
<dbReference type="InterPro" id="IPR032676">
    <property type="entry name" value="YkuD_2"/>
</dbReference>
<name>A0A0S7BYC3_9BACT</name>
<dbReference type="STRING" id="1678841.TBC1_111719"/>
<keyword evidence="1" id="KW-0732">Signal</keyword>
<accession>A0A0S7BYC3</accession>
<sequence length="223" mass="24754">MPVIKYLRILLLTAVCLLYVPFPSFNAQAGEPLTTGKTTEAFNLSAFADKLNPSLIRSLFERLPGFLPLASNKIITIIDFSMPSTARRLWTINLETGEVLYNTLVAHGRNTGQNIAEKFSNIPQSYQSSLGFYLTGQVYTGKHGHSLRLKGLEKNINDKAWERAIVIHGADYVSESFIKAHGRLGRSHGCPAIPPEITEDFISTIKEGSLLFIYHPGYDQRAG</sequence>
<dbReference type="PATRIC" id="fig|1678841.3.peg.1911"/>
<dbReference type="RefSeq" id="WP_062040866.1">
    <property type="nucleotide sequence ID" value="NZ_DF968182.1"/>
</dbReference>
<keyword evidence="3" id="KW-1185">Reference proteome</keyword>
<evidence type="ECO:0000256" key="1">
    <source>
        <dbReference type="SAM" id="SignalP"/>
    </source>
</evidence>
<dbReference type="PANTHER" id="PTHR38477">
    <property type="entry name" value="HYPOTHETICAL EXPORTED PROTEIN"/>
    <property type="match status" value="1"/>
</dbReference>
<dbReference type="AlphaFoldDB" id="A0A0S7BYC3"/>
<evidence type="ECO:0000313" key="2">
    <source>
        <dbReference type="EMBL" id="GAP43563.1"/>
    </source>
</evidence>
<reference evidence="2" key="1">
    <citation type="journal article" date="2015" name="Genome Announc.">
        <title>Draft Genome Sequence of Bacteroidales Strain TBC1, a Novel Isolate from a Methanogenic Wastewater Treatment System.</title>
        <authorList>
            <person name="Tourlousse D.M."/>
            <person name="Matsuura N."/>
            <person name="Sun L."/>
            <person name="Toyonaga M."/>
            <person name="Kuroda K."/>
            <person name="Ohashi A."/>
            <person name="Cruz R."/>
            <person name="Yamaguchi T."/>
            <person name="Sekiguchi Y."/>
        </authorList>
    </citation>
    <scope>NUCLEOTIDE SEQUENCE [LARGE SCALE GENOMIC DNA]</scope>
    <source>
        <strain evidence="2">TBC1</strain>
    </source>
</reference>
<organism evidence="2">
    <name type="scientific">Lentimicrobium saccharophilum</name>
    <dbReference type="NCBI Taxonomy" id="1678841"/>
    <lineage>
        <taxon>Bacteria</taxon>
        <taxon>Pseudomonadati</taxon>
        <taxon>Bacteroidota</taxon>
        <taxon>Bacteroidia</taxon>
        <taxon>Bacteroidales</taxon>
        <taxon>Lentimicrobiaceae</taxon>
        <taxon>Lentimicrobium</taxon>
    </lineage>
</organism>
<proteinExistence type="predicted"/>
<dbReference type="GO" id="GO:0016740">
    <property type="term" value="F:transferase activity"/>
    <property type="evidence" value="ECO:0007669"/>
    <property type="project" value="InterPro"/>
</dbReference>
<dbReference type="PANTHER" id="PTHR38477:SF1">
    <property type="entry name" value="MUREIN L,D-TRANSPEPTIDASE CATALYTIC DOMAIN FAMILY PROTEIN"/>
    <property type="match status" value="1"/>
</dbReference>
<gene>
    <name evidence="2" type="ORF">TBC1_111719</name>
</gene>
<feature type="chain" id="PRO_5006633291" evidence="1">
    <location>
        <begin position="30"/>
        <end position="223"/>
    </location>
</feature>